<protein>
    <submittedName>
        <fullName evidence="1">Uncharacterized protein</fullName>
    </submittedName>
</protein>
<reference evidence="1" key="1">
    <citation type="submission" date="2021-02" db="EMBL/GenBank/DDBJ databases">
        <authorList>
            <person name="Dougan E. K."/>
            <person name="Rhodes N."/>
            <person name="Thang M."/>
            <person name="Chan C."/>
        </authorList>
    </citation>
    <scope>NUCLEOTIDE SEQUENCE</scope>
</reference>
<accession>A0A813HBL2</accession>
<comment type="caution">
    <text evidence="1">The sequence shown here is derived from an EMBL/GenBank/DDBJ whole genome shotgun (WGS) entry which is preliminary data.</text>
</comment>
<name>A0A813HBL2_POLGL</name>
<organism evidence="1 2">
    <name type="scientific">Polarella glacialis</name>
    <name type="common">Dinoflagellate</name>
    <dbReference type="NCBI Taxonomy" id="89957"/>
    <lineage>
        <taxon>Eukaryota</taxon>
        <taxon>Sar</taxon>
        <taxon>Alveolata</taxon>
        <taxon>Dinophyceae</taxon>
        <taxon>Suessiales</taxon>
        <taxon>Suessiaceae</taxon>
        <taxon>Polarella</taxon>
    </lineage>
</organism>
<sequence length="106" mass="11740">MRAAVKPTILDVTSKTTAHGVRDEDNKDGVDNILQERGMSLLRLLRIVDHTHLAAGLEDQEAIKKPPFAQTVILVMLITIARWAAETLVLLITSKALDLIFVARRS</sequence>
<evidence type="ECO:0000313" key="1">
    <source>
        <dbReference type="EMBL" id="CAE8635064.1"/>
    </source>
</evidence>
<dbReference type="EMBL" id="CAJNNV010031225">
    <property type="protein sequence ID" value="CAE8635064.1"/>
    <property type="molecule type" value="Genomic_DNA"/>
</dbReference>
<gene>
    <name evidence="1" type="ORF">PGLA1383_LOCUS50669</name>
</gene>
<dbReference type="Proteomes" id="UP000654075">
    <property type="component" value="Unassembled WGS sequence"/>
</dbReference>
<proteinExistence type="predicted"/>
<dbReference type="AlphaFoldDB" id="A0A813HBL2"/>
<keyword evidence="2" id="KW-1185">Reference proteome</keyword>
<evidence type="ECO:0000313" key="2">
    <source>
        <dbReference type="Proteomes" id="UP000654075"/>
    </source>
</evidence>